<comment type="similarity">
    <text evidence="1">Belongs to the SMC family. SMC5 subfamily.</text>
</comment>
<dbReference type="GO" id="GO:0000724">
    <property type="term" value="P:double-strand break repair via homologous recombination"/>
    <property type="evidence" value="ECO:0007669"/>
    <property type="project" value="TreeGrafter"/>
</dbReference>
<name>A0A0D8Y0U1_DICVI</name>
<evidence type="ECO:0000313" key="7">
    <source>
        <dbReference type="Proteomes" id="UP000053766"/>
    </source>
</evidence>
<dbReference type="GO" id="GO:0005634">
    <property type="term" value="C:nucleus"/>
    <property type="evidence" value="ECO:0007669"/>
    <property type="project" value="TreeGrafter"/>
</dbReference>
<proteinExistence type="inferred from homology"/>
<keyword evidence="5" id="KW-1133">Transmembrane helix</keyword>
<dbReference type="STRING" id="29172.A0A0D8Y0U1"/>
<dbReference type="PANTHER" id="PTHR45916:SF1">
    <property type="entry name" value="STRUCTURAL MAINTENANCE OF CHROMOSOMES PROTEIN 5"/>
    <property type="match status" value="1"/>
</dbReference>
<keyword evidence="7" id="KW-1185">Reference proteome</keyword>
<dbReference type="PANTHER" id="PTHR45916">
    <property type="entry name" value="STRUCTURAL MAINTENANCE OF CHROMOSOMES PROTEIN 5"/>
    <property type="match status" value="1"/>
</dbReference>
<feature type="coiled-coil region" evidence="4">
    <location>
        <begin position="204"/>
        <end position="242"/>
    </location>
</feature>
<evidence type="ECO:0000256" key="5">
    <source>
        <dbReference type="SAM" id="Phobius"/>
    </source>
</evidence>
<keyword evidence="5" id="KW-0812">Transmembrane</keyword>
<dbReference type="GO" id="GO:0003697">
    <property type="term" value="F:single-stranded DNA binding"/>
    <property type="evidence" value="ECO:0007669"/>
    <property type="project" value="TreeGrafter"/>
</dbReference>
<evidence type="ECO:0000256" key="2">
    <source>
        <dbReference type="ARBA" id="ARBA00018687"/>
    </source>
</evidence>
<gene>
    <name evidence="6" type="ORF">DICVIV_04092</name>
</gene>
<sequence length="668" mass="78194">MADEAWRWYEGNREKFRYPIYVPILHMTVPDGRSAMLLENLIAVRDLPMFIFGCKEDEALLTDRRHSWKLNSTVMPTSQIDVSSLKTTLTQEMKELGFTHFAIDLFESVDVIKQYLCNVAKLHQVPIGSSKTNDLYDTIKTLFSRNSYKLYLTDRYRVQFTVSKYGSREILGQQSELKSPARLFVAHSTSLDERHKVHADIERVRNWEADLRSRRMELNQTREQIQREKELLREQQAEWKTRREALMNFERSLNNRERKLEDVITNRPDFDQAMAALVETKINASKEVYKVTLKLLCKLEELRVMRVKETFIKVILNQLSNKEKEFEKELFSLEEKLQNNMSLMESQFEMFRGIREEFTRVQECLHDKCGLKTLDAEKMIREEKKVLEILEKLFIEENIPDSILDVVRLLEEEKVKLDIATVDGSKEDVDRCERLKQEKATLLGRKDQQEAVKEAWMAELMNVSFYFMIVYLSIIYFLCFITLAKVLKEITEWRNTVEQLIRSISSNYSKFFAQIGCAGEVYLDVPEDLSDISEYGIMVMVSFRSGERLRRLDHQVQSGGERSVSTMLYLLALQELCLVPFRCVDEINQGMDPTNERKVFDIIVNALSGDGNLAKTQYFLLTPKLLHGLKFNRNVTVQIVHNGATLSKNCHNWDVDNFLAIMKSRYGH</sequence>
<feature type="transmembrane region" description="Helical" evidence="5">
    <location>
        <begin position="463"/>
        <end position="484"/>
    </location>
</feature>
<evidence type="ECO:0000256" key="4">
    <source>
        <dbReference type="SAM" id="Coils"/>
    </source>
</evidence>
<dbReference type="Proteomes" id="UP000053766">
    <property type="component" value="Unassembled WGS sequence"/>
</dbReference>
<reference evidence="6 7" key="1">
    <citation type="submission" date="2013-11" db="EMBL/GenBank/DDBJ databases">
        <title>Draft genome of the bovine lungworm Dictyocaulus viviparus.</title>
        <authorList>
            <person name="Mitreva M."/>
        </authorList>
    </citation>
    <scope>NUCLEOTIDE SEQUENCE [LARGE SCALE GENOMIC DNA]</scope>
    <source>
        <strain evidence="6 7">HannoverDv2000</strain>
    </source>
</reference>
<organism evidence="6 7">
    <name type="scientific">Dictyocaulus viviparus</name>
    <name type="common">Bovine lungworm</name>
    <dbReference type="NCBI Taxonomy" id="29172"/>
    <lineage>
        <taxon>Eukaryota</taxon>
        <taxon>Metazoa</taxon>
        <taxon>Ecdysozoa</taxon>
        <taxon>Nematoda</taxon>
        <taxon>Chromadorea</taxon>
        <taxon>Rhabditida</taxon>
        <taxon>Rhabditina</taxon>
        <taxon>Rhabditomorpha</taxon>
        <taxon>Strongyloidea</taxon>
        <taxon>Metastrongylidae</taxon>
        <taxon>Dictyocaulus</taxon>
    </lineage>
</organism>
<dbReference type="GO" id="GO:0030915">
    <property type="term" value="C:Smc5-Smc6 complex"/>
    <property type="evidence" value="ECO:0007669"/>
    <property type="project" value="TreeGrafter"/>
</dbReference>
<keyword evidence="5" id="KW-0472">Membrane</keyword>
<dbReference type="EMBL" id="KN716224">
    <property type="protein sequence ID" value="KJH49752.1"/>
    <property type="molecule type" value="Genomic_DNA"/>
</dbReference>
<dbReference type="Gene3D" id="3.40.50.300">
    <property type="entry name" value="P-loop containing nucleotide triphosphate hydrolases"/>
    <property type="match status" value="1"/>
</dbReference>
<protein>
    <recommendedName>
        <fullName evidence="2">Structural maintenance of chromosomes protein 5</fullName>
    </recommendedName>
</protein>
<keyword evidence="3 4" id="KW-0175">Coiled coil</keyword>
<dbReference type="InterPro" id="IPR027417">
    <property type="entry name" value="P-loop_NTPase"/>
</dbReference>
<dbReference type="OrthoDB" id="10254973at2759"/>
<evidence type="ECO:0000313" key="6">
    <source>
        <dbReference type="EMBL" id="KJH49752.1"/>
    </source>
</evidence>
<reference evidence="7" key="2">
    <citation type="journal article" date="2016" name="Sci. Rep.">
        <title>Dictyocaulus viviparus genome, variome and transcriptome elucidate lungworm biology and support future intervention.</title>
        <authorList>
            <person name="McNulty S.N."/>
            <person name="Strube C."/>
            <person name="Rosa B.A."/>
            <person name="Martin J.C."/>
            <person name="Tyagi R."/>
            <person name="Choi Y.J."/>
            <person name="Wang Q."/>
            <person name="Hallsworth Pepin K."/>
            <person name="Zhang X."/>
            <person name="Ozersky P."/>
            <person name="Wilson R.K."/>
            <person name="Sternberg P.W."/>
            <person name="Gasser R.B."/>
            <person name="Mitreva M."/>
        </authorList>
    </citation>
    <scope>NUCLEOTIDE SEQUENCE [LARGE SCALE GENOMIC DNA]</scope>
    <source>
        <strain evidence="7">HannoverDv2000</strain>
    </source>
</reference>
<dbReference type="SUPFAM" id="SSF52540">
    <property type="entry name" value="P-loop containing nucleoside triphosphate hydrolases"/>
    <property type="match status" value="1"/>
</dbReference>
<accession>A0A0D8Y0U1</accession>
<dbReference type="AlphaFoldDB" id="A0A0D8Y0U1"/>
<evidence type="ECO:0000256" key="3">
    <source>
        <dbReference type="ARBA" id="ARBA00023054"/>
    </source>
</evidence>
<evidence type="ECO:0000256" key="1">
    <source>
        <dbReference type="ARBA" id="ARBA00010171"/>
    </source>
</evidence>